<dbReference type="InterPro" id="IPR014755">
    <property type="entry name" value="Cu-Rt/internalin_Ig-like"/>
</dbReference>
<evidence type="ECO:0000256" key="6">
    <source>
        <dbReference type="SAM" id="Phobius"/>
    </source>
</evidence>
<evidence type="ECO:0000259" key="8">
    <source>
        <dbReference type="Pfam" id="PF04234"/>
    </source>
</evidence>
<comment type="subcellular location">
    <subcellularLocation>
        <location evidence="1">Cell envelope</location>
    </subcellularLocation>
</comment>
<keyword evidence="3 7" id="KW-0732">Signal</keyword>
<dbReference type="GO" id="GO:0030313">
    <property type="term" value="C:cell envelope"/>
    <property type="evidence" value="ECO:0007669"/>
    <property type="project" value="UniProtKB-SubCell"/>
</dbReference>
<keyword evidence="6" id="KW-0472">Membrane</keyword>
<reference evidence="9 10" key="1">
    <citation type="submission" date="2020-04" db="EMBL/GenBank/DDBJ databases">
        <title>Paenibacillus algicola sp. nov., a novel marine bacterium producing alginate lyase.</title>
        <authorList>
            <person name="Huang H."/>
        </authorList>
    </citation>
    <scope>NUCLEOTIDE SEQUENCE [LARGE SCALE GENOMIC DNA]</scope>
    <source>
        <strain evidence="9 10">L7-75</strain>
    </source>
</reference>
<dbReference type="Proteomes" id="UP000565468">
    <property type="component" value="Unassembled WGS sequence"/>
</dbReference>
<evidence type="ECO:0000256" key="3">
    <source>
        <dbReference type="ARBA" id="ARBA00022729"/>
    </source>
</evidence>
<dbReference type="InterPro" id="IPR032694">
    <property type="entry name" value="CopC/D"/>
</dbReference>
<evidence type="ECO:0000256" key="2">
    <source>
        <dbReference type="ARBA" id="ARBA00022723"/>
    </source>
</evidence>
<comment type="caution">
    <text evidence="9">The sequence shown here is derived from an EMBL/GenBank/DDBJ whole genome shotgun (WGS) entry which is preliminary data.</text>
</comment>
<keyword evidence="10" id="KW-1185">Reference proteome</keyword>
<feature type="signal peptide" evidence="7">
    <location>
        <begin position="1"/>
        <end position="26"/>
    </location>
</feature>
<evidence type="ECO:0000256" key="4">
    <source>
        <dbReference type="ARBA" id="ARBA00023008"/>
    </source>
</evidence>
<proteinExistence type="predicted"/>
<feature type="transmembrane region" description="Helical" evidence="6">
    <location>
        <begin position="176"/>
        <end position="195"/>
    </location>
</feature>
<evidence type="ECO:0000313" key="10">
    <source>
        <dbReference type="Proteomes" id="UP000565468"/>
    </source>
</evidence>
<accession>A0A848M4A8</accession>
<evidence type="ECO:0000256" key="1">
    <source>
        <dbReference type="ARBA" id="ARBA00004196"/>
    </source>
</evidence>
<dbReference type="RefSeq" id="WP_169504676.1">
    <property type="nucleotide sequence ID" value="NZ_JABBPN010000006.1"/>
</dbReference>
<dbReference type="Gene3D" id="2.60.40.1220">
    <property type="match status" value="1"/>
</dbReference>
<dbReference type="PANTHER" id="PTHR34820">
    <property type="entry name" value="INNER MEMBRANE PROTEIN YEBZ"/>
    <property type="match status" value="1"/>
</dbReference>
<feature type="domain" description="CopC" evidence="8">
    <location>
        <begin position="27"/>
        <end position="120"/>
    </location>
</feature>
<name>A0A848M4A8_PAELE</name>
<evidence type="ECO:0000256" key="5">
    <source>
        <dbReference type="SAM" id="MobiDB-lite"/>
    </source>
</evidence>
<evidence type="ECO:0000256" key="7">
    <source>
        <dbReference type="SAM" id="SignalP"/>
    </source>
</evidence>
<sequence>MSKSTTFISMFIAVLLIVSFPSGALAHSKLVTASPSAETTTTENVTELLLTFNEKIDPTLSTLIISGTDGQSAGKPEITVEEDQLKAVFDKPLDSGTYEVEWKIVSGDSHPVSGTYTFAVEAPETPAAPEENTSEEAPTANEENADTPAAPEPEPNAEPEQQPQTSSEDNNNGSGVMLWVVVIIVIAAAGALIILRQSRSKR</sequence>
<evidence type="ECO:0000313" key="9">
    <source>
        <dbReference type="EMBL" id="NMO95888.1"/>
    </source>
</evidence>
<feature type="chain" id="PRO_5032785526" evidence="7">
    <location>
        <begin position="27"/>
        <end position="202"/>
    </location>
</feature>
<dbReference type="GO" id="GO:0005507">
    <property type="term" value="F:copper ion binding"/>
    <property type="evidence" value="ECO:0007669"/>
    <property type="project" value="InterPro"/>
</dbReference>
<dbReference type="GO" id="GO:0005886">
    <property type="term" value="C:plasma membrane"/>
    <property type="evidence" value="ECO:0007669"/>
    <property type="project" value="TreeGrafter"/>
</dbReference>
<keyword evidence="6" id="KW-0812">Transmembrane</keyword>
<keyword evidence="6" id="KW-1133">Transmembrane helix</keyword>
<dbReference type="Pfam" id="PF04234">
    <property type="entry name" value="CopC"/>
    <property type="match status" value="1"/>
</dbReference>
<dbReference type="GO" id="GO:0006825">
    <property type="term" value="P:copper ion transport"/>
    <property type="evidence" value="ECO:0007669"/>
    <property type="project" value="InterPro"/>
</dbReference>
<dbReference type="InterPro" id="IPR007348">
    <property type="entry name" value="CopC_dom"/>
</dbReference>
<organism evidence="9 10">
    <name type="scientific">Paenibacillus lemnae</name>
    <dbReference type="NCBI Taxonomy" id="1330551"/>
    <lineage>
        <taxon>Bacteria</taxon>
        <taxon>Bacillati</taxon>
        <taxon>Bacillota</taxon>
        <taxon>Bacilli</taxon>
        <taxon>Bacillales</taxon>
        <taxon>Paenibacillaceae</taxon>
        <taxon>Paenibacillus</taxon>
    </lineage>
</organism>
<keyword evidence="4" id="KW-0186">Copper</keyword>
<dbReference type="InterPro" id="IPR014756">
    <property type="entry name" value="Ig_E-set"/>
</dbReference>
<dbReference type="AlphaFoldDB" id="A0A848M4A8"/>
<feature type="compositionally biased region" description="Low complexity" evidence="5">
    <location>
        <begin position="125"/>
        <end position="149"/>
    </location>
</feature>
<gene>
    <name evidence="9" type="ORF">HII30_08915</name>
</gene>
<protein>
    <submittedName>
        <fullName evidence="9">Copper resistance protein CopC</fullName>
    </submittedName>
</protein>
<dbReference type="GO" id="GO:0046688">
    <property type="term" value="P:response to copper ion"/>
    <property type="evidence" value="ECO:0007669"/>
    <property type="project" value="InterPro"/>
</dbReference>
<dbReference type="GO" id="GO:0042597">
    <property type="term" value="C:periplasmic space"/>
    <property type="evidence" value="ECO:0007669"/>
    <property type="project" value="InterPro"/>
</dbReference>
<dbReference type="PANTHER" id="PTHR34820:SF4">
    <property type="entry name" value="INNER MEMBRANE PROTEIN YEBZ"/>
    <property type="match status" value="1"/>
</dbReference>
<feature type="region of interest" description="Disordered" evidence="5">
    <location>
        <begin position="125"/>
        <end position="171"/>
    </location>
</feature>
<dbReference type="SUPFAM" id="SSF81296">
    <property type="entry name" value="E set domains"/>
    <property type="match status" value="1"/>
</dbReference>
<keyword evidence="2" id="KW-0479">Metal-binding</keyword>
<dbReference type="EMBL" id="JABBPN010000006">
    <property type="protein sequence ID" value="NMO95888.1"/>
    <property type="molecule type" value="Genomic_DNA"/>
</dbReference>